<evidence type="ECO:0000313" key="1">
    <source>
        <dbReference type="EMBL" id="KAK3688732.1"/>
    </source>
</evidence>
<evidence type="ECO:0000313" key="2">
    <source>
        <dbReference type="Proteomes" id="UP001270362"/>
    </source>
</evidence>
<reference evidence="1" key="2">
    <citation type="submission" date="2023-06" db="EMBL/GenBank/DDBJ databases">
        <authorList>
            <consortium name="Lawrence Berkeley National Laboratory"/>
            <person name="Haridas S."/>
            <person name="Hensen N."/>
            <person name="Bonometti L."/>
            <person name="Westerberg I."/>
            <person name="Brannstrom I.O."/>
            <person name="Guillou S."/>
            <person name="Cros-Aarteil S."/>
            <person name="Calhoun S."/>
            <person name="Kuo A."/>
            <person name="Mondo S."/>
            <person name="Pangilinan J."/>
            <person name="Riley R."/>
            <person name="Labutti K."/>
            <person name="Andreopoulos B."/>
            <person name="Lipzen A."/>
            <person name="Chen C."/>
            <person name="Yanf M."/>
            <person name="Daum C."/>
            <person name="Ng V."/>
            <person name="Clum A."/>
            <person name="Steindorff A."/>
            <person name="Ohm R."/>
            <person name="Martin F."/>
            <person name="Silar P."/>
            <person name="Natvig D."/>
            <person name="Lalanne C."/>
            <person name="Gautier V."/>
            <person name="Ament-Velasquez S.L."/>
            <person name="Kruys A."/>
            <person name="Hutchinson M.I."/>
            <person name="Powell A.J."/>
            <person name="Barry K."/>
            <person name="Miller A.N."/>
            <person name="Grigoriev I.V."/>
            <person name="Debuchy R."/>
            <person name="Gladieux P."/>
            <person name="Thoren M.H."/>
            <person name="Johannesson H."/>
        </authorList>
    </citation>
    <scope>NUCLEOTIDE SEQUENCE</scope>
    <source>
        <strain evidence="1">CBS 314.62</strain>
    </source>
</reference>
<accession>A0AAE0XAH8</accession>
<name>A0AAE0XAH8_9PEZI</name>
<comment type="caution">
    <text evidence="1">The sequence shown here is derived from an EMBL/GenBank/DDBJ whole genome shotgun (WGS) entry which is preliminary data.</text>
</comment>
<evidence type="ECO:0008006" key="3">
    <source>
        <dbReference type="Google" id="ProtNLM"/>
    </source>
</evidence>
<dbReference type="Proteomes" id="UP001270362">
    <property type="component" value="Unassembled WGS sequence"/>
</dbReference>
<organism evidence="1 2">
    <name type="scientific">Podospora appendiculata</name>
    <dbReference type="NCBI Taxonomy" id="314037"/>
    <lineage>
        <taxon>Eukaryota</taxon>
        <taxon>Fungi</taxon>
        <taxon>Dikarya</taxon>
        <taxon>Ascomycota</taxon>
        <taxon>Pezizomycotina</taxon>
        <taxon>Sordariomycetes</taxon>
        <taxon>Sordariomycetidae</taxon>
        <taxon>Sordariales</taxon>
        <taxon>Podosporaceae</taxon>
        <taxon>Podospora</taxon>
    </lineage>
</organism>
<proteinExistence type="predicted"/>
<gene>
    <name evidence="1" type="ORF">B0T22DRAFT_479964</name>
</gene>
<dbReference type="AlphaFoldDB" id="A0AAE0XAH8"/>
<reference evidence="1" key="1">
    <citation type="journal article" date="2023" name="Mol. Phylogenet. Evol.">
        <title>Genome-scale phylogeny and comparative genomics of the fungal order Sordariales.</title>
        <authorList>
            <person name="Hensen N."/>
            <person name="Bonometti L."/>
            <person name="Westerberg I."/>
            <person name="Brannstrom I.O."/>
            <person name="Guillou S."/>
            <person name="Cros-Aarteil S."/>
            <person name="Calhoun S."/>
            <person name="Haridas S."/>
            <person name="Kuo A."/>
            <person name="Mondo S."/>
            <person name="Pangilinan J."/>
            <person name="Riley R."/>
            <person name="LaButti K."/>
            <person name="Andreopoulos B."/>
            <person name="Lipzen A."/>
            <person name="Chen C."/>
            <person name="Yan M."/>
            <person name="Daum C."/>
            <person name="Ng V."/>
            <person name="Clum A."/>
            <person name="Steindorff A."/>
            <person name="Ohm R.A."/>
            <person name="Martin F."/>
            <person name="Silar P."/>
            <person name="Natvig D.O."/>
            <person name="Lalanne C."/>
            <person name="Gautier V."/>
            <person name="Ament-Velasquez S.L."/>
            <person name="Kruys A."/>
            <person name="Hutchinson M.I."/>
            <person name="Powell A.J."/>
            <person name="Barry K."/>
            <person name="Miller A.N."/>
            <person name="Grigoriev I.V."/>
            <person name="Debuchy R."/>
            <person name="Gladieux P."/>
            <person name="Hiltunen Thoren M."/>
            <person name="Johannesson H."/>
        </authorList>
    </citation>
    <scope>NUCLEOTIDE SEQUENCE</scope>
    <source>
        <strain evidence="1">CBS 314.62</strain>
    </source>
</reference>
<sequence length="614" mass="69310">MSSPRVSTVTGRVLTLATMPSEIQLEILAQLEPSVGGAALLSPRNPQTIKAERHAIAMLCLVSKQFYQLATPQLYRYMTLSNFEQMLLLIRTLCTRGDLARRIRYLYFPASFQKPADAIVGPGMGATGGNVARGHADYPNAMACYVLKHYAHPASTHVCCLDWLAARIRAVQADEAPQPAVNAETLIPNYLRQTLLVMLFSIRLPNLRHLHIYFPPGQNDNRPPKILMDTLSRFTVPETGITITRGDPQRSRVIAATVFPPVTELTLDVGCALTTITPHNGIHHEAWQELMSIPSITKINLLGDGAAWVYRPSRTALAGSDRMLRGPWLANLRVMKYCLSDNTRSNVLRDLFRLTPNLEDLHLYRPCTLPHQPWYFHFASPATYIHLFAALGSLCSSLKRLRLELLLAGWRTSRNIYQQDFAFLGSFQPWKRLEHLTVTLQALVGDCICPEMISLVNFGNLFPASLKRLEIIAWLPRRSRVSWLYASSVSIDPLTSAFAKLSLEDAAEPTAHDSTRAMYARLGNATTDAQISGRSSALFLDPYTEGIQLFFRRLVRDVAMKPGMELREIEYHLVEECPLDKATMREIRNEFARCGVRFRLQRYKLWVKRTHGLK</sequence>
<dbReference type="EMBL" id="JAULSO010000002">
    <property type="protein sequence ID" value="KAK3688732.1"/>
    <property type="molecule type" value="Genomic_DNA"/>
</dbReference>
<keyword evidence="2" id="KW-1185">Reference proteome</keyword>
<protein>
    <recommendedName>
        <fullName evidence="3">F-box domain-containing protein</fullName>
    </recommendedName>
</protein>